<proteinExistence type="predicted"/>
<name>A0A9N7VV07_PLEPL</name>
<dbReference type="EMBL" id="CADEAL010004344">
    <property type="protein sequence ID" value="CAB1457474.1"/>
    <property type="molecule type" value="Genomic_DNA"/>
</dbReference>
<gene>
    <name evidence="1" type="ORF">PLEPLA_LOCUS45298</name>
</gene>
<comment type="caution">
    <text evidence="1">The sequence shown here is derived from an EMBL/GenBank/DDBJ whole genome shotgun (WGS) entry which is preliminary data.</text>
</comment>
<reference evidence="1" key="1">
    <citation type="submission" date="2020-03" db="EMBL/GenBank/DDBJ databases">
        <authorList>
            <person name="Weist P."/>
        </authorList>
    </citation>
    <scope>NUCLEOTIDE SEQUENCE</scope>
</reference>
<dbReference type="Proteomes" id="UP001153269">
    <property type="component" value="Unassembled WGS sequence"/>
</dbReference>
<evidence type="ECO:0000313" key="1">
    <source>
        <dbReference type="EMBL" id="CAB1457474.1"/>
    </source>
</evidence>
<dbReference type="AlphaFoldDB" id="A0A9N7VV07"/>
<accession>A0A9N7VV07</accession>
<sequence>MLTTCSRIEELSAEQHRGGTVELRARLQVLGMLWGPKSVGVHIRQIDGDDLSKLLVKGSSSVSFPSSRSRCLILSLEEHPVTMDGRPAAMATAGLSLLRLPS</sequence>
<keyword evidence="2" id="KW-1185">Reference proteome</keyword>
<protein>
    <submittedName>
        <fullName evidence="1">Uncharacterized protein</fullName>
    </submittedName>
</protein>
<evidence type="ECO:0000313" key="2">
    <source>
        <dbReference type="Proteomes" id="UP001153269"/>
    </source>
</evidence>
<organism evidence="1 2">
    <name type="scientific">Pleuronectes platessa</name>
    <name type="common">European plaice</name>
    <dbReference type="NCBI Taxonomy" id="8262"/>
    <lineage>
        <taxon>Eukaryota</taxon>
        <taxon>Metazoa</taxon>
        <taxon>Chordata</taxon>
        <taxon>Craniata</taxon>
        <taxon>Vertebrata</taxon>
        <taxon>Euteleostomi</taxon>
        <taxon>Actinopterygii</taxon>
        <taxon>Neopterygii</taxon>
        <taxon>Teleostei</taxon>
        <taxon>Neoteleostei</taxon>
        <taxon>Acanthomorphata</taxon>
        <taxon>Carangaria</taxon>
        <taxon>Pleuronectiformes</taxon>
        <taxon>Pleuronectoidei</taxon>
        <taxon>Pleuronectidae</taxon>
        <taxon>Pleuronectes</taxon>
    </lineage>
</organism>